<dbReference type="Proteomes" id="UP000499080">
    <property type="component" value="Unassembled WGS sequence"/>
</dbReference>
<evidence type="ECO:0000313" key="1">
    <source>
        <dbReference type="EMBL" id="GBO40629.1"/>
    </source>
</evidence>
<protein>
    <submittedName>
        <fullName evidence="2">Uncharacterized protein</fullName>
    </submittedName>
</protein>
<accession>A0A4Y2WT36</accession>
<gene>
    <name evidence="2" type="ORF">AVEN_152032_1</name>
    <name evidence="1" type="ORF">AVEN_237877_1</name>
</gene>
<dbReference type="EMBL" id="BGPR01065910">
    <property type="protein sequence ID" value="GBO40629.1"/>
    <property type="molecule type" value="Genomic_DNA"/>
</dbReference>
<dbReference type="EMBL" id="BGPR01065915">
    <property type="protein sequence ID" value="GBO40635.1"/>
    <property type="molecule type" value="Genomic_DNA"/>
</dbReference>
<name>A0A4Y2WT36_ARAVE</name>
<proteinExistence type="predicted"/>
<keyword evidence="3" id="KW-1185">Reference proteome</keyword>
<reference evidence="2 3" key="1">
    <citation type="journal article" date="2019" name="Sci. Rep.">
        <title>Orb-weaving spider Araneus ventricosus genome elucidates the spidroin gene catalogue.</title>
        <authorList>
            <person name="Kono N."/>
            <person name="Nakamura H."/>
            <person name="Ohtoshi R."/>
            <person name="Moran D.A.P."/>
            <person name="Shinohara A."/>
            <person name="Yoshida Y."/>
            <person name="Fujiwara M."/>
            <person name="Mori M."/>
            <person name="Tomita M."/>
            <person name="Arakawa K."/>
        </authorList>
    </citation>
    <scope>NUCLEOTIDE SEQUENCE [LARGE SCALE GENOMIC DNA]</scope>
</reference>
<organism evidence="2 3">
    <name type="scientific">Araneus ventricosus</name>
    <name type="common">Orbweaver spider</name>
    <name type="synonym">Epeira ventricosa</name>
    <dbReference type="NCBI Taxonomy" id="182803"/>
    <lineage>
        <taxon>Eukaryota</taxon>
        <taxon>Metazoa</taxon>
        <taxon>Ecdysozoa</taxon>
        <taxon>Arthropoda</taxon>
        <taxon>Chelicerata</taxon>
        <taxon>Arachnida</taxon>
        <taxon>Araneae</taxon>
        <taxon>Araneomorphae</taxon>
        <taxon>Entelegynae</taxon>
        <taxon>Araneoidea</taxon>
        <taxon>Araneidae</taxon>
        <taxon>Araneus</taxon>
    </lineage>
</organism>
<evidence type="ECO:0000313" key="3">
    <source>
        <dbReference type="Proteomes" id="UP000499080"/>
    </source>
</evidence>
<comment type="caution">
    <text evidence="2">The sequence shown here is derived from an EMBL/GenBank/DDBJ whole genome shotgun (WGS) entry which is preliminary data.</text>
</comment>
<evidence type="ECO:0000313" key="2">
    <source>
        <dbReference type="EMBL" id="GBO40635.1"/>
    </source>
</evidence>
<sequence>MLTHQMLKHGRKRKHGHWIASEVHFLVIIETAVNGLLKLEFLDHGKEKTCCQGGKSMKFGGKDSKWNSKELKIQNSIRSFQFGTSMRG</sequence>
<dbReference type="AlphaFoldDB" id="A0A4Y2WT36"/>